<sequence length="80" mass="9056">MFLPGRKLEQPSFHPPDKGIKEINWLYISDRTSKSMNLIDTGADVSVVPLSASKHCQPALHQPKFQSPCFKRDEFLCAIL</sequence>
<accession>A0A8X6PIG3</accession>
<reference evidence="1" key="1">
    <citation type="submission" date="2020-08" db="EMBL/GenBank/DDBJ databases">
        <title>Multicomponent nature underlies the extraordinary mechanical properties of spider dragline silk.</title>
        <authorList>
            <person name="Kono N."/>
            <person name="Nakamura H."/>
            <person name="Mori M."/>
            <person name="Yoshida Y."/>
            <person name="Ohtoshi R."/>
            <person name="Malay A.D."/>
            <person name="Moran D.A.P."/>
            <person name="Tomita M."/>
            <person name="Numata K."/>
            <person name="Arakawa K."/>
        </authorList>
    </citation>
    <scope>NUCLEOTIDE SEQUENCE</scope>
</reference>
<name>A0A8X6PIG3_NEPPI</name>
<protein>
    <recommendedName>
        <fullName evidence="3">Peptidase A2 domain-containing protein</fullName>
    </recommendedName>
</protein>
<dbReference type="Proteomes" id="UP000887013">
    <property type="component" value="Unassembled WGS sequence"/>
</dbReference>
<evidence type="ECO:0000313" key="1">
    <source>
        <dbReference type="EMBL" id="GFT66643.1"/>
    </source>
</evidence>
<dbReference type="EMBL" id="BMAW01068982">
    <property type="protein sequence ID" value="GFT66643.1"/>
    <property type="molecule type" value="Genomic_DNA"/>
</dbReference>
<keyword evidence="2" id="KW-1185">Reference proteome</keyword>
<comment type="caution">
    <text evidence="1">The sequence shown here is derived from an EMBL/GenBank/DDBJ whole genome shotgun (WGS) entry which is preliminary data.</text>
</comment>
<dbReference type="AlphaFoldDB" id="A0A8X6PIG3"/>
<evidence type="ECO:0000313" key="2">
    <source>
        <dbReference type="Proteomes" id="UP000887013"/>
    </source>
</evidence>
<dbReference type="OrthoDB" id="6932368at2759"/>
<evidence type="ECO:0008006" key="3">
    <source>
        <dbReference type="Google" id="ProtNLM"/>
    </source>
</evidence>
<organism evidence="1 2">
    <name type="scientific">Nephila pilipes</name>
    <name type="common">Giant wood spider</name>
    <name type="synonym">Nephila maculata</name>
    <dbReference type="NCBI Taxonomy" id="299642"/>
    <lineage>
        <taxon>Eukaryota</taxon>
        <taxon>Metazoa</taxon>
        <taxon>Ecdysozoa</taxon>
        <taxon>Arthropoda</taxon>
        <taxon>Chelicerata</taxon>
        <taxon>Arachnida</taxon>
        <taxon>Araneae</taxon>
        <taxon>Araneomorphae</taxon>
        <taxon>Entelegynae</taxon>
        <taxon>Araneoidea</taxon>
        <taxon>Nephilidae</taxon>
        <taxon>Nephila</taxon>
    </lineage>
</organism>
<proteinExistence type="predicted"/>
<gene>
    <name evidence="1" type="ORF">NPIL_611781</name>
</gene>